<dbReference type="Proteomes" id="UP000284403">
    <property type="component" value="Unassembled WGS sequence"/>
</dbReference>
<dbReference type="OrthoDB" id="242686at2759"/>
<dbReference type="RefSeq" id="XP_029229507.1">
    <property type="nucleotide sequence ID" value="XM_029370348.1"/>
</dbReference>
<evidence type="ECO:0000313" key="3">
    <source>
        <dbReference type="Proteomes" id="UP000284403"/>
    </source>
</evidence>
<evidence type="ECO:0000256" key="1">
    <source>
        <dbReference type="SAM" id="MobiDB-lite"/>
    </source>
</evidence>
<feature type="region of interest" description="Disordered" evidence="1">
    <location>
        <begin position="105"/>
        <end position="138"/>
    </location>
</feature>
<dbReference type="AlphaFoldDB" id="A0A422PUG9"/>
<comment type="caution">
    <text evidence="2">The sequence shown here is derived from an EMBL/GenBank/DDBJ whole genome shotgun (WGS) entry which is preliminary data.</text>
</comment>
<protein>
    <submittedName>
        <fullName evidence="2">Uncharacterized protein</fullName>
    </submittedName>
</protein>
<accession>A0A422PUG9</accession>
<organism evidence="2 3">
    <name type="scientific">Trypanosoma conorhini</name>
    <dbReference type="NCBI Taxonomy" id="83891"/>
    <lineage>
        <taxon>Eukaryota</taxon>
        <taxon>Discoba</taxon>
        <taxon>Euglenozoa</taxon>
        <taxon>Kinetoplastea</taxon>
        <taxon>Metakinetoplastina</taxon>
        <taxon>Trypanosomatida</taxon>
        <taxon>Trypanosomatidae</taxon>
        <taxon>Trypanosoma</taxon>
    </lineage>
</organism>
<gene>
    <name evidence="2" type="ORF">Tco025E_03430</name>
</gene>
<name>A0A422PUG9_9TRYP</name>
<reference evidence="2 3" key="1">
    <citation type="journal article" date="2018" name="BMC Genomics">
        <title>Genomic comparison of Trypanosoma conorhini and Trypanosoma rangeli to Trypanosoma cruzi strains of high and low virulence.</title>
        <authorList>
            <person name="Bradwell K.R."/>
            <person name="Koparde V.N."/>
            <person name="Matveyev A.V."/>
            <person name="Serrano M.G."/>
            <person name="Alves J.M."/>
            <person name="Parikh H."/>
            <person name="Huang B."/>
            <person name="Lee V."/>
            <person name="Espinosa-Alvarez O."/>
            <person name="Ortiz P.A."/>
            <person name="Costa-Martins A.G."/>
            <person name="Teixeira M.M."/>
            <person name="Buck G.A."/>
        </authorList>
    </citation>
    <scope>NUCLEOTIDE SEQUENCE [LARGE SCALE GENOMIC DNA]</scope>
    <source>
        <strain evidence="2 3">025E</strain>
    </source>
</reference>
<proteinExistence type="predicted"/>
<sequence length="596" mass="65212">MRSVFDIARSHVTLPVTRDLEALRRVLRDWHHYTEKLQLQEKTTHPAALCVTVHPSRRFAPPPSPQGGAGDTYTRRVPLRLWTAVLPWEVQRGLSMSELRLPGTLGAPEHRGEAVDGDANGPHVRDTAAAAEEEEEDPFGVVTAASPGTMGEVQGLRCGATGITAAAAPASASPGMLFVLDVESAAQGVSFWSGAILQSIDVAFISPVEPVVANSQSFQELRRRQLAAAEGGGRSGTDERRAVHGLSRFFPEGELDSPTVAFAVQSHSHLDPFPRCDRAAGTGGQRRHTAAPAEVEPSHAAAGGGNAPPRYVLETPRHLFRDSVGAALRECRQLRATTAAMEVTLTLELSDGLKEELREKARLCSNYVLPLEEHIAYHLRRQSSTAEAPQWEREAPQSAKEETILATTGKAAAPPPAALAEVVQWPIRPARPNMAGATAATRLRSPMLAEEHENLPSQLAPSVTGKHEAPVLRSAEKAQNQLISARAIARYPSTSSHMPHLPPIDYELFDLCLRLGLCQEDVIYYFYGRIMREWQKELRRLRERPAGTGNSAVRDADIRRMLLLVRDPSLQVPEELSACVEAVARRRNLQNEFRDI</sequence>
<feature type="region of interest" description="Disordered" evidence="1">
    <location>
        <begin position="273"/>
        <end position="309"/>
    </location>
</feature>
<dbReference type="EMBL" id="MKKU01000158">
    <property type="protein sequence ID" value="RNF21350.1"/>
    <property type="molecule type" value="Genomic_DNA"/>
</dbReference>
<evidence type="ECO:0000313" key="2">
    <source>
        <dbReference type="EMBL" id="RNF21350.1"/>
    </source>
</evidence>
<keyword evidence="3" id="KW-1185">Reference proteome</keyword>
<dbReference type="GeneID" id="40317041"/>
<dbReference type="CDD" id="cd23088">
    <property type="entry name" value="mt-LAF8-like"/>
    <property type="match status" value="1"/>
</dbReference>